<dbReference type="InterPro" id="IPR005845">
    <property type="entry name" value="A-D-PHexomutase_a/b/a-II"/>
</dbReference>
<dbReference type="RefSeq" id="WP_282451782.1">
    <property type="nucleotide sequence ID" value="NZ_JAKZAJ010000002.1"/>
</dbReference>
<dbReference type="InterPro" id="IPR016055">
    <property type="entry name" value="A-D-PHexomutase_a/b/a-I/II/III"/>
</dbReference>
<dbReference type="PRINTS" id="PR00509">
    <property type="entry name" value="PGMPMM"/>
</dbReference>
<protein>
    <recommendedName>
        <fullName evidence="5">phosphomannomutase</fullName>
        <ecNumber evidence="5">5.4.2.8</ecNumber>
    </recommendedName>
</protein>
<accession>A0ABW0RKB6</accession>
<keyword evidence="17" id="KW-1185">Reference proteome</keyword>
<evidence type="ECO:0000256" key="6">
    <source>
        <dbReference type="ARBA" id="ARBA00022553"/>
    </source>
</evidence>
<evidence type="ECO:0000256" key="4">
    <source>
        <dbReference type="ARBA" id="ARBA00010231"/>
    </source>
</evidence>
<gene>
    <name evidence="16" type="ORF">ACFPQA_09150</name>
</gene>
<keyword evidence="9" id="KW-0413">Isomerase</keyword>
<comment type="pathway">
    <text evidence="3">Nucleotide-sugar biosynthesis; GDP-alpha-D-mannose biosynthesis; alpha-D-mannose 1-phosphate from D-fructose 6-phosphate: step 2/2.</text>
</comment>
<dbReference type="Gene3D" id="3.40.120.10">
    <property type="entry name" value="Alpha-D-Glucose-1,6-Bisphosphate, subunit A, domain 3"/>
    <property type="match status" value="3"/>
</dbReference>
<comment type="caution">
    <text evidence="16">The sequence shown here is derived from an EMBL/GenBank/DDBJ whole genome shotgun (WGS) entry which is preliminary data.</text>
</comment>
<dbReference type="Pfam" id="PF02878">
    <property type="entry name" value="PGM_PMM_I"/>
    <property type="match status" value="1"/>
</dbReference>
<dbReference type="PROSITE" id="PS00710">
    <property type="entry name" value="PGM_PMM"/>
    <property type="match status" value="1"/>
</dbReference>
<evidence type="ECO:0000256" key="9">
    <source>
        <dbReference type="ARBA" id="ARBA00023235"/>
    </source>
</evidence>
<comment type="similarity">
    <text evidence="4">Belongs to the phosphohexose mutase family.</text>
</comment>
<keyword evidence="6" id="KW-0597">Phosphoprotein</keyword>
<feature type="domain" description="Alpha-D-phosphohexomutase alpha/beta/alpha" evidence="15">
    <location>
        <begin position="676"/>
        <end position="784"/>
    </location>
</feature>
<dbReference type="PANTHER" id="PTHR43771:SF2">
    <property type="entry name" value="PHOSPHOMANNOMUTASE_PHOSPHOGLUCOMUTASE"/>
    <property type="match status" value="1"/>
</dbReference>
<proteinExistence type="inferred from homology"/>
<dbReference type="InterPro" id="IPR005846">
    <property type="entry name" value="A-D-PHexomutase_a/b/a-III"/>
</dbReference>
<feature type="transmembrane region" description="Helical" evidence="11">
    <location>
        <begin position="38"/>
        <end position="64"/>
    </location>
</feature>
<keyword evidence="11" id="KW-0812">Transmembrane</keyword>
<dbReference type="InterPro" id="IPR005841">
    <property type="entry name" value="Alpha-D-phosphohexomutase_SF"/>
</dbReference>
<evidence type="ECO:0000259" key="14">
    <source>
        <dbReference type="Pfam" id="PF02879"/>
    </source>
</evidence>
<evidence type="ECO:0000256" key="7">
    <source>
        <dbReference type="ARBA" id="ARBA00022723"/>
    </source>
</evidence>
<dbReference type="Pfam" id="PF02880">
    <property type="entry name" value="PGM_PMM_III"/>
    <property type="match status" value="1"/>
</dbReference>
<dbReference type="InterPro" id="IPR005843">
    <property type="entry name" value="A-D-PHexomutase_C"/>
</dbReference>
<evidence type="ECO:0000256" key="8">
    <source>
        <dbReference type="ARBA" id="ARBA00022842"/>
    </source>
</evidence>
<dbReference type="EMBL" id="JBHSNL010000001">
    <property type="protein sequence ID" value="MFC5545217.1"/>
    <property type="molecule type" value="Genomic_DNA"/>
</dbReference>
<evidence type="ECO:0000259" key="13">
    <source>
        <dbReference type="Pfam" id="PF02878"/>
    </source>
</evidence>
<keyword evidence="11" id="KW-0472">Membrane</keyword>
<keyword evidence="11" id="KW-1133">Transmembrane helix</keyword>
<evidence type="ECO:0000256" key="10">
    <source>
        <dbReference type="SAM" id="MobiDB-lite"/>
    </source>
</evidence>
<evidence type="ECO:0000259" key="15">
    <source>
        <dbReference type="Pfam" id="PF02880"/>
    </source>
</evidence>
<evidence type="ECO:0000259" key="12">
    <source>
        <dbReference type="Pfam" id="PF00408"/>
    </source>
</evidence>
<feature type="domain" description="Alpha-D-phosphohexomutase alpha/beta/alpha" evidence="13">
    <location>
        <begin position="429"/>
        <end position="558"/>
    </location>
</feature>
<dbReference type="InterPro" id="IPR016066">
    <property type="entry name" value="A-D-PHexomutase_CS"/>
</dbReference>
<sequence length="879" mass="93223">MKLGRKKSSEDVSDTAPVGKKSAGNSPEKTSGPKRRGLGAVAISQALVVLVAGVVAVALAHFLVVEPAGGDRLESQKSQEVAAAAQRFDQYLSLMARSVDGLASQAYVAEAIGNRVPLESVQQELAGALPGVAAVYLFPYRQIPRSANGDELLGFAGLEMARKAAAGERVTPEAVPRNAQWYLQMASPVRNPSSNAVVGSMLVVFDASVLQPLLNVVNTNLGGRLALVQTVSGTSRVVVSKGNGSGDAVTRDLSNPDWSVTYTPARKPAAPVDIVMLALLIGVPALLAAIVVWMLLSNAQRGLRQDVAALIQWSHKVFGGERAKQPGLRWEMVASMAEVLGRLSQVVEKRLARAVETARPKAAPMAGPSTQSSADEPLFQDKEMPDIDMLDGDEDVLGFGNSDETVFGATDAPEVEEVSAPAVDIAPEIFRAYDIRGIVGETLSPDIVQVIGRAIGSEAAARGVSSLCIGYDGRHSSPELASALARGIMATGCDVIDIGAVPTPVLYFATHELQTGSGVMVTGSHNPANYNGLKIMLGGETLSGEAIQGLYQRIQTGDLATGQGSQSAQDVRRAYLDRIVGDVAVAAPLKVVVDAGNGIAGELGPMLIEELGCEVIPLYCEVDGDFPNHHPDPGKPDNLADLIARVKSEGADLGIAFDGDGDRVGVVTNTGKIIWPDRLLMLFARDVVSRNPGADVIYDVKCTRRLASIVSEAGGRPIMWKTGHSLIKAKMKETGALLAGEMSGHIFFGERWYGFDDGLYSAARLLEILGIEDRHCDEVFADFPEDISTPELNVEVTESTKFAIIERLGQEADFGDGNISTIDGIRVDYADGWGLCRASNTTPVLVLRFEGETDDALARIEAVFREQLAKVAPDLQISF</sequence>
<dbReference type="Gene3D" id="3.30.310.50">
    <property type="entry name" value="Alpha-D-phosphohexomutase, C-terminal domain"/>
    <property type="match status" value="1"/>
</dbReference>
<evidence type="ECO:0000256" key="2">
    <source>
        <dbReference type="ARBA" id="ARBA00001946"/>
    </source>
</evidence>
<keyword evidence="8" id="KW-0460">Magnesium</keyword>
<dbReference type="PANTHER" id="PTHR43771">
    <property type="entry name" value="PHOSPHOMANNOMUTASE"/>
    <property type="match status" value="1"/>
</dbReference>
<evidence type="ECO:0000256" key="11">
    <source>
        <dbReference type="SAM" id="Phobius"/>
    </source>
</evidence>
<dbReference type="InterPro" id="IPR036900">
    <property type="entry name" value="A-D-PHexomutase_C_sf"/>
</dbReference>
<evidence type="ECO:0000313" key="16">
    <source>
        <dbReference type="EMBL" id="MFC5545217.1"/>
    </source>
</evidence>
<dbReference type="EC" id="5.4.2.8" evidence="5"/>
<dbReference type="CDD" id="cd03089">
    <property type="entry name" value="PMM_PGM"/>
    <property type="match status" value="1"/>
</dbReference>
<dbReference type="InterPro" id="IPR005844">
    <property type="entry name" value="A-D-PHexomutase_a/b/a-I"/>
</dbReference>
<evidence type="ECO:0000256" key="5">
    <source>
        <dbReference type="ARBA" id="ARBA00012730"/>
    </source>
</evidence>
<dbReference type="SUPFAM" id="SSF53738">
    <property type="entry name" value="Phosphoglucomutase, first 3 domains"/>
    <property type="match status" value="3"/>
</dbReference>
<dbReference type="SUPFAM" id="SSF55957">
    <property type="entry name" value="Phosphoglucomutase, C-terminal domain"/>
    <property type="match status" value="1"/>
</dbReference>
<feature type="domain" description="Alpha-D-phosphohexomutase alpha/beta/alpha" evidence="14">
    <location>
        <begin position="574"/>
        <end position="671"/>
    </location>
</feature>
<name>A0ABW0RKB6_9GAMM</name>
<comment type="catalytic activity">
    <reaction evidence="1">
        <text>alpha-D-mannose 1-phosphate = D-mannose 6-phosphate</text>
        <dbReference type="Rhea" id="RHEA:11140"/>
        <dbReference type="ChEBI" id="CHEBI:58409"/>
        <dbReference type="ChEBI" id="CHEBI:58735"/>
        <dbReference type="EC" id="5.4.2.8"/>
    </reaction>
</comment>
<organism evidence="16 17">
    <name type="scientific">Marinobacter koreensis</name>
    <dbReference type="NCBI Taxonomy" id="335974"/>
    <lineage>
        <taxon>Bacteria</taxon>
        <taxon>Pseudomonadati</taxon>
        <taxon>Pseudomonadota</taxon>
        <taxon>Gammaproteobacteria</taxon>
        <taxon>Pseudomonadales</taxon>
        <taxon>Marinobacteraceae</taxon>
        <taxon>Marinobacter</taxon>
    </lineage>
</organism>
<dbReference type="Pfam" id="PF02879">
    <property type="entry name" value="PGM_PMM_II"/>
    <property type="match status" value="1"/>
</dbReference>
<feature type="region of interest" description="Disordered" evidence="10">
    <location>
        <begin position="1"/>
        <end position="35"/>
    </location>
</feature>
<evidence type="ECO:0000313" key="17">
    <source>
        <dbReference type="Proteomes" id="UP001596055"/>
    </source>
</evidence>
<reference evidence="17" key="1">
    <citation type="journal article" date="2019" name="Int. J. Syst. Evol. Microbiol.">
        <title>The Global Catalogue of Microorganisms (GCM) 10K type strain sequencing project: providing services to taxonomists for standard genome sequencing and annotation.</title>
        <authorList>
            <consortium name="The Broad Institute Genomics Platform"/>
            <consortium name="The Broad Institute Genome Sequencing Center for Infectious Disease"/>
            <person name="Wu L."/>
            <person name="Ma J."/>
        </authorList>
    </citation>
    <scope>NUCLEOTIDE SEQUENCE [LARGE SCALE GENOMIC DNA]</scope>
    <source>
        <strain evidence="17">CGMCC 4.1799</strain>
    </source>
</reference>
<evidence type="ECO:0000256" key="3">
    <source>
        <dbReference type="ARBA" id="ARBA00004699"/>
    </source>
</evidence>
<feature type="domain" description="Alpha-D-phosphohexomutase C-terminal" evidence="12">
    <location>
        <begin position="791"/>
        <end position="866"/>
    </location>
</feature>
<evidence type="ECO:0000256" key="1">
    <source>
        <dbReference type="ARBA" id="ARBA00000586"/>
    </source>
</evidence>
<comment type="cofactor">
    <cofactor evidence="2">
        <name>Mg(2+)</name>
        <dbReference type="ChEBI" id="CHEBI:18420"/>
    </cofactor>
</comment>
<keyword evidence="7" id="KW-0479">Metal-binding</keyword>
<dbReference type="Pfam" id="PF00408">
    <property type="entry name" value="PGM_PMM_IV"/>
    <property type="match status" value="1"/>
</dbReference>
<dbReference type="Proteomes" id="UP001596055">
    <property type="component" value="Unassembled WGS sequence"/>
</dbReference>
<feature type="transmembrane region" description="Helical" evidence="11">
    <location>
        <begin position="274"/>
        <end position="296"/>
    </location>
</feature>